<feature type="compositionally biased region" description="Polar residues" evidence="1">
    <location>
        <begin position="118"/>
        <end position="129"/>
    </location>
</feature>
<evidence type="ECO:0000313" key="2">
    <source>
        <dbReference type="EMBL" id="TDG39696.1"/>
    </source>
</evidence>
<accession>A0A484ATC9</accession>
<organism evidence="2 3">
    <name type="scientific">Drosophila navojoa</name>
    <name type="common">Fruit fly</name>
    <dbReference type="NCBI Taxonomy" id="7232"/>
    <lineage>
        <taxon>Eukaryota</taxon>
        <taxon>Metazoa</taxon>
        <taxon>Ecdysozoa</taxon>
        <taxon>Arthropoda</taxon>
        <taxon>Hexapoda</taxon>
        <taxon>Insecta</taxon>
        <taxon>Pterygota</taxon>
        <taxon>Neoptera</taxon>
        <taxon>Endopterygota</taxon>
        <taxon>Diptera</taxon>
        <taxon>Brachycera</taxon>
        <taxon>Muscomorpha</taxon>
        <taxon>Ephydroidea</taxon>
        <taxon>Drosophilidae</taxon>
        <taxon>Drosophila</taxon>
    </lineage>
</organism>
<feature type="region of interest" description="Disordered" evidence="1">
    <location>
        <begin position="113"/>
        <end position="172"/>
    </location>
</feature>
<dbReference type="OrthoDB" id="7865954at2759"/>
<feature type="compositionally biased region" description="Basic and acidic residues" evidence="1">
    <location>
        <begin position="143"/>
        <end position="155"/>
    </location>
</feature>
<reference evidence="2 3" key="1">
    <citation type="journal article" date="2019" name="J. Hered.">
        <title>An Improved Genome Assembly for Drosophila navojoa, the Basal Species in the mojavensis Cluster.</title>
        <authorList>
            <person name="Vanderlinde T."/>
            <person name="Dupim E.G."/>
            <person name="Nazario-Yepiz N.O."/>
            <person name="Carvalho A.B."/>
        </authorList>
    </citation>
    <scope>NUCLEOTIDE SEQUENCE [LARGE SCALE GENOMIC DNA]</scope>
    <source>
        <strain evidence="2">Navoj_Jal97</strain>
        <tissue evidence="2">Whole organism</tissue>
    </source>
</reference>
<dbReference type="EMBL" id="LSRL02000863">
    <property type="protein sequence ID" value="TDG39696.1"/>
    <property type="molecule type" value="Genomic_DNA"/>
</dbReference>
<dbReference type="Proteomes" id="UP000295192">
    <property type="component" value="Unassembled WGS sequence"/>
</dbReference>
<name>A0A484ATC9_DRONA</name>
<evidence type="ECO:0000256" key="1">
    <source>
        <dbReference type="SAM" id="MobiDB-lite"/>
    </source>
</evidence>
<keyword evidence="3" id="KW-1185">Reference proteome</keyword>
<protein>
    <submittedName>
        <fullName evidence="2">Uncharacterized protein</fullName>
    </submittedName>
</protein>
<sequence length="325" mass="36658">MNGNRKFKSLRLVRFGEIFYDKQKRLILICRTCQRHYLCMDTFQSHLSKCVGIKHIVTSIDELHYDEAKRETRLINGKQELHIYEPSAVRLLNNGKCSIDWEAELEHPRWYTEESRPLPSNNKAHQSPVNAKENVAKSRPRHPISDLEKAKRSDSESPESPAKRMRHSTPKAPRMILTNQQQHKSSGSLQMPPMTANIKNEIYTVENIVEDLRRMDAMRAAEAAKAKTTAAVAEGAAPVAISPTAVENPSQVTTQATSPSKGGDTQQILNKLRACGVEVKRRNTRENTIESPSVGVDSKKQLALDIMRKLQSNGIKCTKVNNNKK</sequence>
<dbReference type="AlphaFoldDB" id="A0A484ATC9"/>
<feature type="compositionally biased region" description="Polar residues" evidence="1">
    <location>
        <begin position="245"/>
        <end position="266"/>
    </location>
</feature>
<gene>
    <name evidence="2" type="ORF">AWZ03_013880</name>
</gene>
<dbReference type="OMA" id="MRHSTPK"/>
<comment type="caution">
    <text evidence="2">The sequence shown here is derived from an EMBL/GenBank/DDBJ whole genome shotgun (WGS) entry which is preliminary data.</text>
</comment>
<feature type="region of interest" description="Disordered" evidence="1">
    <location>
        <begin position="244"/>
        <end position="266"/>
    </location>
</feature>
<evidence type="ECO:0000313" key="3">
    <source>
        <dbReference type="Proteomes" id="UP000295192"/>
    </source>
</evidence>
<proteinExistence type="predicted"/>